<dbReference type="PANTHER" id="PTHR46841">
    <property type="entry name" value="OX-2 MEMBRANE GLYCOPROTEIN"/>
    <property type="match status" value="1"/>
</dbReference>
<dbReference type="RefSeq" id="NP_001279700.1">
    <property type="nucleotide sequence ID" value="NM_001292771.1"/>
</dbReference>
<dbReference type="GO" id="GO:0098632">
    <property type="term" value="F:cell-cell adhesion mediator activity"/>
    <property type="evidence" value="ECO:0007669"/>
    <property type="project" value="InterPro"/>
</dbReference>
<proteinExistence type="evidence at transcript level"/>
<accession>K4G0N2</accession>
<dbReference type="OrthoDB" id="8749387at2759"/>
<dbReference type="GO" id="GO:0043025">
    <property type="term" value="C:neuronal cell body"/>
    <property type="evidence" value="ECO:0007669"/>
    <property type="project" value="TreeGrafter"/>
</dbReference>
<dbReference type="InterPro" id="IPR013106">
    <property type="entry name" value="Ig_V-set"/>
</dbReference>
<dbReference type="InterPro" id="IPR047164">
    <property type="entry name" value="OX2G-like"/>
</dbReference>
<dbReference type="InterPro" id="IPR007110">
    <property type="entry name" value="Ig-like_dom"/>
</dbReference>
<dbReference type="GO" id="GO:0034113">
    <property type="term" value="P:heterotypic cell-cell adhesion"/>
    <property type="evidence" value="ECO:0007669"/>
    <property type="project" value="TreeGrafter"/>
</dbReference>
<evidence type="ECO:0000256" key="4">
    <source>
        <dbReference type="ARBA" id="ARBA00022989"/>
    </source>
</evidence>
<dbReference type="InterPro" id="IPR013783">
    <property type="entry name" value="Ig-like_fold"/>
</dbReference>
<evidence type="ECO:0000256" key="10">
    <source>
        <dbReference type="SAM" id="SignalP"/>
    </source>
</evidence>
<feature type="transmembrane region" description="Helical" evidence="9">
    <location>
        <begin position="244"/>
        <end position="263"/>
    </location>
</feature>
<organism evidence="12">
    <name type="scientific">Callorhinchus milii</name>
    <name type="common">Ghost shark</name>
    <dbReference type="NCBI Taxonomy" id="7868"/>
    <lineage>
        <taxon>Eukaryota</taxon>
        <taxon>Metazoa</taxon>
        <taxon>Chordata</taxon>
        <taxon>Craniata</taxon>
        <taxon>Vertebrata</taxon>
        <taxon>Chondrichthyes</taxon>
        <taxon>Holocephali</taxon>
        <taxon>Chimaeriformes</taxon>
        <taxon>Callorhinchidae</taxon>
        <taxon>Callorhinchus</taxon>
    </lineage>
</organism>
<dbReference type="GeneID" id="103184823"/>
<dbReference type="PROSITE" id="PS50835">
    <property type="entry name" value="IG_LIKE"/>
    <property type="match status" value="2"/>
</dbReference>
<sequence>MNILGIKLIFLQLFTGHLCSAQKVKTSMNHEVVLGGNVTFKCALMGSDDVLQVTWQKLNGHSEKNTATFSKKYGSNIFGSFEGRATFIPSEVTVSIINLSGVRFEDEGCYQCLCNTFLDGAKVGKTCLSVHVMPEATLQSSATDAATNSNGSSDFVATCSATGRPAPVITWETTSSVTVLSTQSSTMVLDGRVKITSNLTVAKAGAADCKVICVVNHPALKRAITLEDFLQTTSSDQVKNKSPILIACAAIIIVVVCLAIWNWRNKLKSLIQKQEPGIPPNTRTTIITEGRILELLNNPNDPPEENIISILNQKIKQRFSPSKGLNYTPEKEKLKWRSPARLRNLTCHSQNSSPYKILGVSSEHVNVNINYPSTPSSYLGESAQCEQYEVPCATNEKNCKRSLLKNLMVQIE</sequence>
<dbReference type="InterPro" id="IPR013162">
    <property type="entry name" value="CD80_C2-set"/>
</dbReference>
<keyword evidence="4 9" id="KW-1133">Transmembrane helix</keyword>
<evidence type="ECO:0000256" key="9">
    <source>
        <dbReference type="SAM" id="Phobius"/>
    </source>
</evidence>
<dbReference type="GO" id="GO:0150079">
    <property type="term" value="P:negative regulation of neuroinflammatory response"/>
    <property type="evidence" value="ECO:0007669"/>
    <property type="project" value="TreeGrafter"/>
</dbReference>
<keyword evidence="8" id="KW-0393">Immunoglobulin domain</keyword>
<feature type="domain" description="Ig-like" evidence="11">
    <location>
        <begin position="35"/>
        <end position="112"/>
    </location>
</feature>
<dbReference type="PANTHER" id="PTHR46841:SF7">
    <property type="entry name" value="IG-LIKE DOMAIN-CONTAINING PROTEIN"/>
    <property type="match status" value="1"/>
</dbReference>
<evidence type="ECO:0000256" key="8">
    <source>
        <dbReference type="ARBA" id="ARBA00023319"/>
    </source>
</evidence>
<evidence type="ECO:0000256" key="6">
    <source>
        <dbReference type="ARBA" id="ARBA00023157"/>
    </source>
</evidence>
<dbReference type="InterPro" id="IPR003599">
    <property type="entry name" value="Ig_sub"/>
</dbReference>
<dbReference type="KEGG" id="cmk:103184823"/>
<evidence type="ECO:0000256" key="1">
    <source>
        <dbReference type="ARBA" id="ARBA00004167"/>
    </source>
</evidence>
<reference evidence="12" key="1">
    <citation type="journal article" date="2012" name="PLoS ONE">
        <title>Sequencing and Analysis of Full-Length cDNAs, 5'-ESTs and 3'-ESTs from a Cartilaginous Fish, the Elephant Shark (Callorhinchus milii).</title>
        <authorList>
            <person name="Tan Y.Y."/>
            <person name="Kodzius R."/>
            <person name="Tay B.H."/>
            <person name="Tay A."/>
            <person name="Brenner S."/>
            <person name="Venkatesh B."/>
        </authorList>
    </citation>
    <scope>NUCLEOTIDE SEQUENCE</scope>
    <source>
        <tissue evidence="12">Spleen</tissue>
    </source>
</reference>
<feature type="domain" description="Ig-like" evidence="11">
    <location>
        <begin position="134"/>
        <end position="225"/>
    </location>
</feature>
<name>K4G0N2_CALMI</name>
<feature type="signal peptide" evidence="10">
    <location>
        <begin position="1"/>
        <end position="21"/>
    </location>
</feature>
<keyword evidence="2 9" id="KW-0812">Transmembrane</keyword>
<keyword evidence="7" id="KW-0325">Glycoprotein</keyword>
<keyword evidence="6" id="KW-1015">Disulfide bond</keyword>
<dbReference type="EMBL" id="JX053273">
    <property type="protein sequence ID" value="AFK11501.1"/>
    <property type="molecule type" value="mRNA"/>
</dbReference>
<dbReference type="InterPro" id="IPR036179">
    <property type="entry name" value="Ig-like_dom_sf"/>
</dbReference>
<dbReference type="GO" id="GO:0009986">
    <property type="term" value="C:cell surface"/>
    <property type="evidence" value="ECO:0007669"/>
    <property type="project" value="TreeGrafter"/>
</dbReference>
<evidence type="ECO:0000259" key="11">
    <source>
        <dbReference type="PROSITE" id="PS50835"/>
    </source>
</evidence>
<evidence type="ECO:0000313" key="12">
    <source>
        <dbReference type="EMBL" id="AFK11501.1"/>
    </source>
</evidence>
<dbReference type="CTD" id="4345"/>
<dbReference type="Pfam" id="PF08205">
    <property type="entry name" value="C2-set_2"/>
    <property type="match status" value="1"/>
</dbReference>
<evidence type="ECO:0000256" key="2">
    <source>
        <dbReference type="ARBA" id="ARBA00022692"/>
    </source>
</evidence>
<dbReference type="SMART" id="SM00409">
    <property type="entry name" value="IG"/>
    <property type="match status" value="1"/>
</dbReference>
<dbReference type="AlphaFoldDB" id="K4G0N2"/>
<protein>
    <submittedName>
        <fullName evidence="12">OX-2 membrane glycoprotein-like protein</fullName>
    </submittedName>
</protein>
<dbReference type="Pfam" id="PF07686">
    <property type="entry name" value="V-set"/>
    <property type="match status" value="1"/>
</dbReference>
<evidence type="ECO:0000256" key="5">
    <source>
        <dbReference type="ARBA" id="ARBA00023136"/>
    </source>
</evidence>
<dbReference type="GO" id="GO:0030424">
    <property type="term" value="C:axon"/>
    <property type="evidence" value="ECO:0007669"/>
    <property type="project" value="TreeGrafter"/>
</dbReference>
<comment type="subcellular location">
    <subcellularLocation>
        <location evidence="1">Membrane</location>
        <topology evidence="1">Single-pass membrane protein</topology>
    </subcellularLocation>
</comment>
<dbReference type="GO" id="GO:0016020">
    <property type="term" value="C:membrane"/>
    <property type="evidence" value="ECO:0007669"/>
    <property type="project" value="UniProtKB-SubCell"/>
</dbReference>
<keyword evidence="3 10" id="KW-0732">Signal</keyword>
<feature type="chain" id="PRO_5003878498" evidence="10">
    <location>
        <begin position="22"/>
        <end position="412"/>
    </location>
</feature>
<evidence type="ECO:0000256" key="3">
    <source>
        <dbReference type="ARBA" id="ARBA00022729"/>
    </source>
</evidence>
<evidence type="ECO:0000256" key="7">
    <source>
        <dbReference type="ARBA" id="ARBA00023180"/>
    </source>
</evidence>
<dbReference type="Gene3D" id="2.60.40.10">
    <property type="entry name" value="Immunoglobulins"/>
    <property type="match status" value="2"/>
</dbReference>
<dbReference type="SUPFAM" id="SSF48726">
    <property type="entry name" value="Immunoglobulin"/>
    <property type="match status" value="2"/>
</dbReference>
<keyword evidence="5 9" id="KW-0472">Membrane</keyword>